<keyword evidence="1" id="KW-0732">Signal</keyword>
<dbReference type="InterPro" id="IPR050904">
    <property type="entry name" value="Adhesion/Biosynth-related"/>
</dbReference>
<accession>A0A0D2LKY0</accession>
<dbReference type="Gene3D" id="2.30.180.10">
    <property type="entry name" value="FAS1 domain"/>
    <property type="match status" value="1"/>
</dbReference>
<dbReference type="SUPFAM" id="SSF82153">
    <property type="entry name" value="FAS1 domain"/>
    <property type="match status" value="1"/>
</dbReference>
<dbReference type="Pfam" id="PF02469">
    <property type="entry name" value="Fasciclin"/>
    <property type="match status" value="1"/>
</dbReference>
<feature type="domain" description="FAS1" evidence="2">
    <location>
        <begin position="37"/>
        <end position="193"/>
    </location>
</feature>
<dbReference type="GO" id="GO:0005615">
    <property type="term" value="C:extracellular space"/>
    <property type="evidence" value="ECO:0007669"/>
    <property type="project" value="TreeGrafter"/>
</dbReference>
<dbReference type="InterPro" id="IPR000782">
    <property type="entry name" value="FAS1_domain"/>
</dbReference>
<dbReference type="KEGG" id="mng:MNEG_0915"/>
<keyword evidence="4" id="KW-1185">Reference proteome</keyword>
<dbReference type="STRING" id="145388.A0A0D2LKY0"/>
<feature type="chain" id="PRO_5002263939" evidence="1">
    <location>
        <begin position="24"/>
        <end position="201"/>
    </location>
</feature>
<sequence>MARLLLAVVLIGLLATQTPSVGADVGDAAHAAQQHMSCAFNDFLSSLRSWAVLLRFAAANPNTVAELAKQAPGNMADLNPIIAKPDLKVTIFAPTNKAFQAALLKLKLTPIQLYADKTALTNILSYHVIADQALKAADLKNGQELTTVSKHKLTVAVDKVAGTTIKGATETAKVIAADLSAGQAVIHVVDTVLLPPVKPSK</sequence>
<dbReference type="GeneID" id="25727033"/>
<evidence type="ECO:0000313" key="3">
    <source>
        <dbReference type="EMBL" id="KIZ07044.1"/>
    </source>
</evidence>
<dbReference type="PROSITE" id="PS50213">
    <property type="entry name" value="FAS1"/>
    <property type="match status" value="1"/>
</dbReference>
<feature type="signal peptide" evidence="1">
    <location>
        <begin position="1"/>
        <end position="23"/>
    </location>
</feature>
<name>A0A0D2LKY0_9CHLO</name>
<proteinExistence type="predicted"/>
<dbReference type="InterPro" id="IPR036378">
    <property type="entry name" value="FAS1_dom_sf"/>
</dbReference>
<reference evidence="3 4" key="1">
    <citation type="journal article" date="2013" name="BMC Genomics">
        <title>Reconstruction of the lipid metabolism for the microalga Monoraphidium neglectum from its genome sequence reveals characteristics suitable for biofuel production.</title>
        <authorList>
            <person name="Bogen C."/>
            <person name="Al-Dilaimi A."/>
            <person name="Albersmeier A."/>
            <person name="Wichmann J."/>
            <person name="Grundmann M."/>
            <person name="Rupp O."/>
            <person name="Lauersen K.J."/>
            <person name="Blifernez-Klassen O."/>
            <person name="Kalinowski J."/>
            <person name="Goesmann A."/>
            <person name="Mussgnug J.H."/>
            <person name="Kruse O."/>
        </authorList>
    </citation>
    <scope>NUCLEOTIDE SEQUENCE [LARGE SCALE GENOMIC DNA]</scope>
    <source>
        <strain evidence="3 4">SAG 48.87</strain>
    </source>
</reference>
<dbReference type="RefSeq" id="XP_013906063.1">
    <property type="nucleotide sequence ID" value="XM_014050609.1"/>
</dbReference>
<protein>
    <submittedName>
        <fullName evidence="3">Beta-Ig-H3/fasciclin</fullName>
    </submittedName>
</protein>
<dbReference type="SMART" id="SM00554">
    <property type="entry name" value="FAS1"/>
    <property type="match status" value="1"/>
</dbReference>
<dbReference type="EMBL" id="KK100302">
    <property type="protein sequence ID" value="KIZ07044.1"/>
    <property type="molecule type" value="Genomic_DNA"/>
</dbReference>
<evidence type="ECO:0000313" key="4">
    <source>
        <dbReference type="Proteomes" id="UP000054498"/>
    </source>
</evidence>
<dbReference type="AlphaFoldDB" id="A0A0D2LKY0"/>
<dbReference type="PANTHER" id="PTHR10900:SF77">
    <property type="entry name" value="FI19380P1"/>
    <property type="match status" value="1"/>
</dbReference>
<gene>
    <name evidence="3" type="ORF">MNEG_0915</name>
</gene>
<dbReference type="Proteomes" id="UP000054498">
    <property type="component" value="Unassembled WGS sequence"/>
</dbReference>
<dbReference type="PANTHER" id="PTHR10900">
    <property type="entry name" value="PERIOSTIN-RELATED"/>
    <property type="match status" value="1"/>
</dbReference>
<evidence type="ECO:0000256" key="1">
    <source>
        <dbReference type="SAM" id="SignalP"/>
    </source>
</evidence>
<evidence type="ECO:0000259" key="2">
    <source>
        <dbReference type="PROSITE" id="PS50213"/>
    </source>
</evidence>
<organism evidence="3 4">
    <name type="scientific">Monoraphidium neglectum</name>
    <dbReference type="NCBI Taxonomy" id="145388"/>
    <lineage>
        <taxon>Eukaryota</taxon>
        <taxon>Viridiplantae</taxon>
        <taxon>Chlorophyta</taxon>
        <taxon>core chlorophytes</taxon>
        <taxon>Chlorophyceae</taxon>
        <taxon>CS clade</taxon>
        <taxon>Sphaeropleales</taxon>
        <taxon>Selenastraceae</taxon>
        <taxon>Monoraphidium</taxon>
    </lineage>
</organism>
<dbReference type="OrthoDB" id="544570at2759"/>